<feature type="transmembrane region" description="Helical" evidence="5">
    <location>
        <begin position="165"/>
        <end position="186"/>
    </location>
</feature>
<keyword evidence="4 5" id="KW-0472">Membrane</keyword>
<dbReference type="InterPro" id="IPR005829">
    <property type="entry name" value="Sugar_transporter_CS"/>
</dbReference>
<keyword evidence="2 5" id="KW-0812">Transmembrane</keyword>
<gene>
    <name evidence="6" type="ORF">PAPOLLO_LOCUS1041</name>
</gene>
<dbReference type="GO" id="GO:0022857">
    <property type="term" value="F:transmembrane transporter activity"/>
    <property type="evidence" value="ECO:0007669"/>
    <property type="project" value="InterPro"/>
</dbReference>
<organism evidence="6 7">
    <name type="scientific">Parnassius apollo</name>
    <name type="common">Apollo butterfly</name>
    <name type="synonym">Papilio apollo</name>
    <dbReference type="NCBI Taxonomy" id="110799"/>
    <lineage>
        <taxon>Eukaryota</taxon>
        <taxon>Metazoa</taxon>
        <taxon>Ecdysozoa</taxon>
        <taxon>Arthropoda</taxon>
        <taxon>Hexapoda</taxon>
        <taxon>Insecta</taxon>
        <taxon>Pterygota</taxon>
        <taxon>Neoptera</taxon>
        <taxon>Endopterygota</taxon>
        <taxon>Lepidoptera</taxon>
        <taxon>Glossata</taxon>
        <taxon>Ditrysia</taxon>
        <taxon>Papilionoidea</taxon>
        <taxon>Papilionidae</taxon>
        <taxon>Parnassiinae</taxon>
        <taxon>Parnassini</taxon>
        <taxon>Parnassius</taxon>
        <taxon>Parnassius</taxon>
    </lineage>
</organism>
<keyword evidence="3 5" id="KW-1133">Transmembrane helix</keyword>
<evidence type="ECO:0000256" key="4">
    <source>
        <dbReference type="ARBA" id="ARBA00023136"/>
    </source>
</evidence>
<dbReference type="OrthoDB" id="2544694at2759"/>
<dbReference type="PROSITE" id="PS00216">
    <property type="entry name" value="SUGAR_TRANSPORT_1"/>
    <property type="match status" value="1"/>
</dbReference>
<feature type="transmembrane region" description="Helical" evidence="5">
    <location>
        <begin position="286"/>
        <end position="306"/>
    </location>
</feature>
<keyword evidence="7" id="KW-1185">Reference proteome</keyword>
<comment type="subcellular location">
    <subcellularLocation>
        <location evidence="1">Membrane</location>
        <topology evidence="1">Multi-pass membrane protein</topology>
    </subcellularLocation>
</comment>
<feature type="transmembrane region" description="Helical" evidence="5">
    <location>
        <begin position="225"/>
        <end position="249"/>
    </location>
</feature>
<dbReference type="GO" id="GO:0016020">
    <property type="term" value="C:membrane"/>
    <property type="evidence" value="ECO:0007669"/>
    <property type="project" value="UniProtKB-SubCell"/>
</dbReference>
<protein>
    <submittedName>
        <fullName evidence="6">(apollo) hypothetical protein</fullName>
    </submittedName>
</protein>
<evidence type="ECO:0000313" key="7">
    <source>
        <dbReference type="Proteomes" id="UP000691718"/>
    </source>
</evidence>
<proteinExistence type="predicted"/>
<evidence type="ECO:0000256" key="1">
    <source>
        <dbReference type="ARBA" id="ARBA00004141"/>
    </source>
</evidence>
<comment type="caution">
    <text evidence="6">The sequence shown here is derived from an EMBL/GenBank/DDBJ whole genome shotgun (WGS) entry which is preliminary data.</text>
</comment>
<evidence type="ECO:0000256" key="3">
    <source>
        <dbReference type="ARBA" id="ARBA00022989"/>
    </source>
</evidence>
<evidence type="ECO:0000256" key="2">
    <source>
        <dbReference type="ARBA" id="ARBA00022692"/>
    </source>
</evidence>
<dbReference type="EMBL" id="CAJQZP010000065">
    <property type="protein sequence ID" value="CAG4935749.1"/>
    <property type="molecule type" value="Genomic_DNA"/>
</dbReference>
<name>A0A8S3W1M0_PARAO</name>
<sequence length="333" mass="36970">MTVLSSSNSIEIDMFKDLDKFGRFQTLQYLLICLPLIMVSMVHVNYIFVAEDVNHRCLVECEEPNPSVELPKWWPKDVDSKCFRPIVDKRFERENQTCSNTTFLEILEECHEWIYENNNSIVAALNLGCQSWKATLVGSVHNAGMLVSMMITGWIADKIGRKPTIVACSIGGAVGVFKIFIQNYYAYLGLEFLESVLASGLYTVAVVLSAFLISQSFSPDAIVWLKVVLFLAGKVGVVVCFTGVFTYSLELFPTSVRGSLVGWCNTVARIGSMLAPLTPLLSMELASLPSILFASTAIVAAFLLVFTPETKTLPLFDTIAQIENHKVKLTTHK</sequence>
<dbReference type="AlphaFoldDB" id="A0A8S3W1M0"/>
<evidence type="ECO:0000313" key="6">
    <source>
        <dbReference type="EMBL" id="CAG4935749.1"/>
    </source>
</evidence>
<evidence type="ECO:0000256" key="5">
    <source>
        <dbReference type="SAM" id="Phobius"/>
    </source>
</evidence>
<accession>A0A8S3W1M0</accession>
<feature type="transmembrane region" description="Helical" evidence="5">
    <location>
        <begin position="192"/>
        <end position="213"/>
    </location>
</feature>
<feature type="transmembrane region" description="Helical" evidence="5">
    <location>
        <begin position="27"/>
        <end position="48"/>
    </location>
</feature>
<dbReference type="Proteomes" id="UP000691718">
    <property type="component" value="Unassembled WGS sequence"/>
</dbReference>
<dbReference type="PANTHER" id="PTHR24064">
    <property type="entry name" value="SOLUTE CARRIER FAMILY 22 MEMBER"/>
    <property type="match status" value="1"/>
</dbReference>
<reference evidence="6" key="1">
    <citation type="submission" date="2021-04" db="EMBL/GenBank/DDBJ databases">
        <authorList>
            <person name="Tunstrom K."/>
        </authorList>
    </citation>
    <scope>NUCLEOTIDE SEQUENCE</scope>
</reference>